<proteinExistence type="predicted"/>
<name>A0A7C9F5T2_9BACT</name>
<reference evidence="3 4" key="1">
    <citation type="submission" date="2019-10" db="EMBL/GenBank/DDBJ databases">
        <title>Draft Genome Sequence of Cytophagaceae sp. SJW1-29.</title>
        <authorList>
            <person name="Choi A."/>
        </authorList>
    </citation>
    <scope>NUCLEOTIDE SEQUENCE [LARGE SCALE GENOMIC DNA]</scope>
    <source>
        <strain evidence="3 4">SJW1-29</strain>
    </source>
</reference>
<dbReference type="Pfam" id="PF14020">
    <property type="entry name" value="DUF4236"/>
    <property type="match status" value="1"/>
</dbReference>
<protein>
    <submittedName>
        <fullName evidence="3">DUF4236 domain-containing protein</fullName>
    </submittedName>
</protein>
<dbReference type="AlphaFoldDB" id="A0A7C9F5T2"/>
<organism evidence="3 4">
    <name type="scientific">Salmonirosea aquatica</name>
    <dbReference type="NCBI Taxonomy" id="2654236"/>
    <lineage>
        <taxon>Bacteria</taxon>
        <taxon>Pseudomonadati</taxon>
        <taxon>Bacteroidota</taxon>
        <taxon>Cytophagia</taxon>
        <taxon>Cytophagales</taxon>
        <taxon>Spirosomataceae</taxon>
        <taxon>Salmonirosea</taxon>
    </lineage>
</organism>
<evidence type="ECO:0000259" key="2">
    <source>
        <dbReference type="Pfam" id="PF14020"/>
    </source>
</evidence>
<evidence type="ECO:0000313" key="4">
    <source>
        <dbReference type="Proteomes" id="UP000479293"/>
    </source>
</evidence>
<dbReference type="InterPro" id="IPR025330">
    <property type="entry name" value="DUF4236"/>
</dbReference>
<accession>A0A7C9F5T2</accession>
<feature type="domain" description="DUF4236" evidence="2">
    <location>
        <begin position="3"/>
        <end position="56"/>
    </location>
</feature>
<dbReference type="Proteomes" id="UP000479293">
    <property type="component" value="Unassembled WGS sequence"/>
</dbReference>
<keyword evidence="4" id="KW-1185">Reference proteome</keyword>
<dbReference type="RefSeq" id="WP_152764664.1">
    <property type="nucleotide sequence ID" value="NZ_WHLY01000002.1"/>
</dbReference>
<sequence>MAWRFRKSVKIIPGVRLNFSSRGVSTSIGVRGAGLNFSNRGVYAYASIPGTGLSYRERIGGGRTPARKNQLTNTNEHYLPDTLVPREFGYQELPDNIISLDVQEITSQDMQGIKDLILGTHEQRTSIQDSIPGVKRAIIWSKVKIALSYVFLVSLIKKAIAQEMKEDLESQKEVLAALEEQLEESVVRLEIEFDDSIKTKYDRMVEGFRKLTTSEKIWDVTGEYWEDRVKTRSAASTLVKRQQVRIGMKHLSDIRSDYEPLYFQNANGADLYIYPNFMVAYKGKVEFAVIGYDELNFVFSSVRFVETERVPSDSRIIDTTWAKVNKNGSRDRRFKDNYQIPIVCYAELQLATSTGLREAYQFSNYENAQAFSSALSDYQQTIKKLKAIKEK</sequence>
<gene>
    <name evidence="3" type="ORF">GBK04_25495</name>
</gene>
<evidence type="ECO:0000256" key="1">
    <source>
        <dbReference type="SAM" id="Coils"/>
    </source>
</evidence>
<evidence type="ECO:0000313" key="3">
    <source>
        <dbReference type="EMBL" id="MPR36605.1"/>
    </source>
</evidence>
<comment type="caution">
    <text evidence="3">The sequence shown here is derived from an EMBL/GenBank/DDBJ whole genome shotgun (WGS) entry which is preliminary data.</text>
</comment>
<dbReference type="EMBL" id="WHLY01000002">
    <property type="protein sequence ID" value="MPR36605.1"/>
    <property type="molecule type" value="Genomic_DNA"/>
</dbReference>
<feature type="coiled-coil region" evidence="1">
    <location>
        <begin position="161"/>
        <end position="192"/>
    </location>
</feature>
<keyword evidence="1" id="KW-0175">Coiled coil</keyword>